<protein>
    <submittedName>
        <fullName evidence="1">Uncharacterized protein</fullName>
    </submittedName>
</protein>
<name>D3SMY8_THEAH</name>
<dbReference type="EMBL" id="CP001931">
    <property type="protein sequence ID" value="ADC90118.1"/>
    <property type="molecule type" value="Genomic_DNA"/>
</dbReference>
<dbReference type="Proteomes" id="UP000002043">
    <property type="component" value="Chromosome"/>
</dbReference>
<dbReference type="OrthoDB" id="582636at2"/>
<evidence type="ECO:0000313" key="2">
    <source>
        <dbReference type="Proteomes" id="UP000002043"/>
    </source>
</evidence>
<sequence length="266" mass="29856">MKKFLLIIIFFAIFYPIKRIYAGAFGREEGELFISLTPRFYKADKFFDKNGNRKPIGCSFKKEEIELYAEYGISSKDTLIFKVPYQWLSCGDAKTSGFSDIEAGIIRKLVKNNSYVLSAYGVAILPTGYSIHDNPRLGYGRIGLEGGILYGRGFGKGFIDTGIGYRYYFGYPSDQIRGYLMGGYSITKNFQLLGIIDAQIGLGNGKRKNLGYNITLEPDYKLIQIYIGPRILLNNNISINFGLHKVIFGRNTGDGAGAYGSLWIKF</sequence>
<keyword evidence="2" id="KW-1185">Reference proteome</keyword>
<dbReference type="KEGG" id="tal:Thal_1489"/>
<organism evidence="1 2">
    <name type="scientific">Thermocrinis albus (strain DSM 14484 / JCM 11386 / HI 11/12)</name>
    <dbReference type="NCBI Taxonomy" id="638303"/>
    <lineage>
        <taxon>Bacteria</taxon>
        <taxon>Pseudomonadati</taxon>
        <taxon>Aquificota</taxon>
        <taxon>Aquificia</taxon>
        <taxon>Aquificales</taxon>
        <taxon>Aquificaceae</taxon>
        <taxon>Thermocrinis</taxon>
    </lineage>
</organism>
<proteinExistence type="predicted"/>
<dbReference type="RefSeq" id="WP_012992524.1">
    <property type="nucleotide sequence ID" value="NC_013894.1"/>
</dbReference>
<dbReference type="AlphaFoldDB" id="D3SMY8"/>
<dbReference type="HOGENOM" id="CLU_1045577_0_0_0"/>
<dbReference type="STRING" id="638303.Thal_1489"/>
<gene>
    <name evidence="1" type="ordered locus">Thal_1489</name>
</gene>
<reference evidence="2" key="1">
    <citation type="journal article" date="2010" name="Stand. Genomic Sci.">
        <title>Complete genome sequence of Thermocrinis albus type strain (HI 11/12T).</title>
        <authorList>
            <person name="Wirth R."/>
            <person name="Sikorski J."/>
            <person name="Brambilla E."/>
            <person name="Misra M."/>
            <person name="Lapidus A."/>
            <person name="Copeland A."/>
            <person name="Nolan M."/>
            <person name="Lucas S."/>
            <person name="Chen F."/>
            <person name="Tice H."/>
            <person name="Cheng J.F."/>
            <person name="Han C."/>
            <person name="Detter J.C."/>
            <person name="Tapia R."/>
            <person name="Bruce D."/>
            <person name="Goodwin L."/>
            <person name="Pitluck S."/>
            <person name="Pati A."/>
            <person name="Anderson I."/>
            <person name="Ivanova N."/>
            <person name="Mavromatis K."/>
            <person name="Mikhailova N."/>
            <person name="Chen A."/>
            <person name="Palaniappan K."/>
            <person name="Bilek Y."/>
            <person name="Hader T."/>
            <person name="Land M."/>
            <person name="Hauser L."/>
            <person name="Chang Y.J."/>
            <person name="Jeffries C.D."/>
            <person name="Tindall B.J."/>
            <person name="Rohde M."/>
            <person name="Goker M."/>
            <person name="Bristow J."/>
            <person name="Eisen J.A."/>
            <person name="Markowitz V."/>
            <person name="Hugenholtz P."/>
            <person name="Kyrpides N.C."/>
            <person name="Klenk H.P."/>
        </authorList>
    </citation>
    <scope>NUCLEOTIDE SEQUENCE [LARGE SCALE GENOMIC DNA]</scope>
    <source>
        <strain evidence="2">DSM 14484 / JCM 11386 / HI 11/12</strain>
    </source>
</reference>
<accession>D3SMY8</accession>
<evidence type="ECO:0000313" key="1">
    <source>
        <dbReference type="EMBL" id="ADC90118.1"/>
    </source>
</evidence>
<dbReference type="eggNOG" id="ENOG502ZC0S">
    <property type="taxonomic scope" value="Bacteria"/>
</dbReference>